<dbReference type="Gene3D" id="1.10.10.60">
    <property type="entry name" value="Homeodomain-like"/>
    <property type="match status" value="1"/>
</dbReference>
<evidence type="ECO:0000313" key="8">
    <source>
        <dbReference type="Proteomes" id="UP001159363"/>
    </source>
</evidence>
<organism evidence="7 8">
    <name type="scientific">Dryococelus australis</name>
    <dbReference type="NCBI Taxonomy" id="614101"/>
    <lineage>
        <taxon>Eukaryota</taxon>
        <taxon>Metazoa</taxon>
        <taxon>Ecdysozoa</taxon>
        <taxon>Arthropoda</taxon>
        <taxon>Hexapoda</taxon>
        <taxon>Insecta</taxon>
        <taxon>Pterygota</taxon>
        <taxon>Neoptera</taxon>
        <taxon>Polyneoptera</taxon>
        <taxon>Phasmatodea</taxon>
        <taxon>Verophasmatodea</taxon>
        <taxon>Anareolatae</taxon>
        <taxon>Phasmatidae</taxon>
        <taxon>Eurycanthinae</taxon>
        <taxon>Dryococelus</taxon>
    </lineage>
</organism>
<dbReference type="PANTHER" id="PTHR13992">
    <property type="entry name" value="NUCLEAR RECEPTOR CO-REPRESSOR RELATED NCOR"/>
    <property type="match status" value="1"/>
</dbReference>
<dbReference type="SUPFAM" id="SSF46689">
    <property type="entry name" value="Homeodomain-like"/>
    <property type="match status" value="1"/>
</dbReference>
<evidence type="ECO:0000256" key="4">
    <source>
        <dbReference type="SAM" id="Coils"/>
    </source>
</evidence>
<feature type="coiled-coil region" evidence="4">
    <location>
        <begin position="70"/>
        <end position="104"/>
    </location>
</feature>
<dbReference type="InterPro" id="IPR053715">
    <property type="entry name" value="GH4_Enzyme_sf"/>
</dbReference>
<evidence type="ECO:0000256" key="5">
    <source>
        <dbReference type="SAM" id="MobiDB-lite"/>
    </source>
</evidence>
<keyword evidence="8" id="KW-1185">Reference proteome</keyword>
<name>A0ABQ9GP95_9NEOP</name>
<comment type="similarity">
    <text evidence="2">Belongs to the N-CoR nuclear receptor corepressors family.</text>
</comment>
<comment type="caution">
    <text evidence="7">The sequence shown here is derived from an EMBL/GenBank/DDBJ whole genome shotgun (WGS) entry which is preliminary data.</text>
</comment>
<dbReference type="InterPro" id="IPR051571">
    <property type="entry name" value="N-CoR_corepressor"/>
</dbReference>
<reference evidence="7 8" key="1">
    <citation type="submission" date="2023-02" db="EMBL/GenBank/DDBJ databases">
        <title>LHISI_Scaffold_Assembly.</title>
        <authorList>
            <person name="Stuart O.P."/>
            <person name="Cleave R."/>
            <person name="Magrath M.J.L."/>
            <person name="Mikheyev A.S."/>
        </authorList>
    </citation>
    <scope>NUCLEOTIDE SEQUENCE [LARGE SCALE GENOMIC DNA]</scope>
    <source>
        <strain evidence="7">Daus_M_001</strain>
        <tissue evidence="7">Leg muscle</tissue>
    </source>
</reference>
<feature type="domain" description="SANT" evidence="6">
    <location>
        <begin position="303"/>
        <end position="354"/>
    </location>
</feature>
<sequence length="1101" mass="123056">MGGTVMFSCRTDFTLDVKSLKKDGLKSKAESETVVPKTMEHSAYVPRVENISPALPTDDVKDDAALQVSKDDLLHQITNIDKQITQTEAEIKNLGKKLLELQKAADLSKEGNEEEEVKNPQSPSLAIKIYAENKRKLHESNMLWEKLGPKIVMPLYNQPSDTIVYHENRKKHLVFKYCLLKFLKCKQAESSLQENYLIALYMEKKQEWLNKVKAIESSLAHKKKEAEKKIIFEREFPKLRKQIEEKRKQRLSQIESHFGAGDKGHSACAIICPMLLPSRQQEFRYINNNGLIEDLPTEYKEWQLINMWTDAEKAIFKEKFLQHPKQFGIIASYLDQKNISECIKYYYQSKRTENYKSLLRKTRKRAHMSCNGLSAKRVSVAQLNSSKVLGAQAGSVTCLQAEKEARQELCSSASLRNGDVEHSIQSSLVAQVMQPSLVDSMARSLAPSPVMSSPALTSDPVTVKKETPAATLAEFPAAEPGNVESSPNQDEKIECTDSTCENTESQSNKMALGVPDCQMKSHEEESREETEIVKTDEEYKSFGTETDNHNGIVRSIMLDHSKHLPHPDLSKYSACEQQALHGAQVSNSCNCKFRGGCYTHCQVLMYQNSPNQIQPCSTKWNDSHQKQGVADGEGELVQSHISSKCSDVSTVSESYNAAAPRNLQPVTSLPVAISSESNVPEIALQTRIHNIEKPVYGSQNISAVTKSSEECYRSLVIKTTSRFDEGSNYIDGRLHQPLKFGNGIVKPVTSSVAEAIPVSEGTVTKQVHSVKDLVMEVIEKQIMKNFGRCDDSNNITGEGKGALAPTLSSILQTHHLEGRSQSSFVPGFQSGDENRNLNLPPEPSVPTSHQPTLPLSQKQHVPPMTTYQVLATSSRSSHDYLPEGSHNFQGGVEIGKHRFPADTVIASHHRSPLLPTPPVHQKHYRLSSMHQVAMHSTPHSSPVYLPRGTVPVNQVRHLQTSVQDSEGTLDLSTKKFRAYHPPGLFSEEFPQRRPYQSQVIQQPSQLSHYLNQSAMPTVQHKVHPQELLPPVSVSMHRNRYPSVISQSVIVREPVQNFSEQSALSDDRRITNSSSGSTSNLSVHASTPQVEAMTNIYKPYFP</sequence>
<proteinExistence type="inferred from homology"/>
<dbReference type="PROSITE" id="PS51293">
    <property type="entry name" value="SANT"/>
    <property type="match status" value="1"/>
</dbReference>
<dbReference type="PANTHER" id="PTHR13992:SF39">
    <property type="entry name" value="SMRTER, ISOFORM G"/>
    <property type="match status" value="1"/>
</dbReference>
<dbReference type="Gene3D" id="3.90.1820.10">
    <property type="entry name" value="AglA-like glucosidase"/>
    <property type="match status" value="1"/>
</dbReference>
<accession>A0ABQ9GP95</accession>
<evidence type="ECO:0000256" key="3">
    <source>
        <dbReference type="ARBA" id="ARBA00023054"/>
    </source>
</evidence>
<evidence type="ECO:0000256" key="2">
    <source>
        <dbReference type="ARBA" id="ARBA00010097"/>
    </source>
</evidence>
<feature type="compositionally biased region" description="Polar residues" evidence="5">
    <location>
        <begin position="845"/>
        <end position="858"/>
    </location>
</feature>
<feature type="region of interest" description="Disordered" evidence="5">
    <location>
        <begin position="821"/>
        <end position="858"/>
    </location>
</feature>
<protein>
    <recommendedName>
        <fullName evidence="6">SANT domain-containing protein</fullName>
    </recommendedName>
</protein>
<dbReference type="EMBL" id="JARBHB010000010">
    <property type="protein sequence ID" value="KAJ8873824.1"/>
    <property type="molecule type" value="Genomic_DNA"/>
</dbReference>
<evidence type="ECO:0000256" key="1">
    <source>
        <dbReference type="ARBA" id="ARBA00004123"/>
    </source>
</evidence>
<dbReference type="Gene3D" id="1.20.5.430">
    <property type="match status" value="1"/>
</dbReference>
<comment type="subcellular location">
    <subcellularLocation>
        <location evidence="1">Nucleus</location>
    </subcellularLocation>
</comment>
<dbReference type="Pfam" id="PF15784">
    <property type="entry name" value="GPS2_interact"/>
    <property type="match status" value="1"/>
</dbReference>
<dbReference type="InterPro" id="IPR009057">
    <property type="entry name" value="Homeodomain-like_sf"/>
</dbReference>
<dbReference type="InterPro" id="IPR017884">
    <property type="entry name" value="SANT_dom"/>
</dbReference>
<evidence type="ECO:0000259" key="6">
    <source>
        <dbReference type="PROSITE" id="PS51293"/>
    </source>
</evidence>
<feature type="region of interest" description="Disordered" evidence="5">
    <location>
        <begin position="1059"/>
        <end position="1085"/>
    </location>
</feature>
<gene>
    <name evidence="7" type="ORF">PR048_024660</name>
</gene>
<dbReference type="InterPro" id="IPR031557">
    <property type="entry name" value="N-CoR_GPS2_interact"/>
</dbReference>
<evidence type="ECO:0000313" key="7">
    <source>
        <dbReference type="EMBL" id="KAJ8873824.1"/>
    </source>
</evidence>
<dbReference type="Proteomes" id="UP001159363">
    <property type="component" value="Chromosome 9"/>
</dbReference>
<feature type="compositionally biased region" description="Low complexity" evidence="5">
    <location>
        <begin position="1070"/>
        <end position="1081"/>
    </location>
</feature>
<keyword evidence="3 4" id="KW-0175">Coiled coil</keyword>